<name>A0ABQ9YQY6_9CRUS</name>
<dbReference type="EMBL" id="JAOYFB010000001">
    <property type="protein sequence ID" value="KAK4002951.1"/>
    <property type="molecule type" value="Genomic_DNA"/>
</dbReference>
<organism evidence="1 2">
    <name type="scientific">Daphnia magna</name>
    <dbReference type="NCBI Taxonomy" id="35525"/>
    <lineage>
        <taxon>Eukaryota</taxon>
        <taxon>Metazoa</taxon>
        <taxon>Ecdysozoa</taxon>
        <taxon>Arthropoda</taxon>
        <taxon>Crustacea</taxon>
        <taxon>Branchiopoda</taxon>
        <taxon>Diplostraca</taxon>
        <taxon>Cladocera</taxon>
        <taxon>Anomopoda</taxon>
        <taxon>Daphniidae</taxon>
        <taxon>Daphnia</taxon>
    </lineage>
</organism>
<protein>
    <submittedName>
        <fullName evidence="1">Uncharacterized protein</fullName>
    </submittedName>
</protein>
<proteinExistence type="predicted"/>
<sequence>MMRTLQHEEMLLLRNVEIKKIIKNDFKRGSDCQFKPTDGVFHPYHLPEGEPAAAQTSIRASHYLNTPLLDEKFHGNLCEIRNEVVKEETKLSKISIALLCSNVELKIRETLSVAIFKWRHFIRTECCNSPTSNQPVFLGRKSKLLEMKIKG</sequence>
<dbReference type="Proteomes" id="UP001234178">
    <property type="component" value="Unassembled WGS sequence"/>
</dbReference>
<gene>
    <name evidence="1" type="ORF">OUZ56_004743</name>
</gene>
<reference evidence="1 2" key="1">
    <citation type="journal article" date="2023" name="Nucleic Acids Res.">
        <title>The hologenome of Daphnia magna reveals possible DNA methylation and microbiome-mediated evolution of the host genome.</title>
        <authorList>
            <person name="Chaturvedi A."/>
            <person name="Li X."/>
            <person name="Dhandapani V."/>
            <person name="Marshall H."/>
            <person name="Kissane S."/>
            <person name="Cuenca-Cambronero M."/>
            <person name="Asole G."/>
            <person name="Calvet F."/>
            <person name="Ruiz-Romero M."/>
            <person name="Marangio P."/>
            <person name="Guigo R."/>
            <person name="Rago D."/>
            <person name="Mirbahai L."/>
            <person name="Eastwood N."/>
            <person name="Colbourne J.K."/>
            <person name="Zhou J."/>
            <person name="Mallon E."/>
            <person name="Orsini L."/>
        </authorList>
    </citation>
    <scope>NUCLEOTIDE SEQUENCE [LARGE SCALE GENOMIC DNA]</scope>
    <source>
        <strain evidence="1">LRV0_1</strain>
    </source>
</reference>
<comment type="caution">
    <text evidence="1">The sequence shown here is derived from an EMBL/GenBank/DDBJ whole genome shotgun (WGS) entry which is preliminary data.</text>
</comment>
<evidence type="ECO:0000313" key="2">
    <source>
        <dbReference type="Proteomes" id="UP001234178"/>
    </source>
</evidence>
<evidence type="ECO:0000313" key="1">
    <source>
        <dbReference type="EMBL" id="KAK4002951.1"/>
    </source>
</evidence>
<keyword evidence="2" id="KW-1185">Reference proteome</keyword>
<accession>A0ABQ9YQY6</accession>